<keyword evidence="11" id="KW-1185">Reference proteome</keyword>
<keyword evidence="5 7" id="KW-0472">Membrane</keyword>
<feature type="transmembrane region" description="Helical" evidence="8">
    <location>
        <begin position="75"/>
        <end position="102"/>
    </location>
</feature>
<evidence type="ECO:0000259" key="9">
    <source>
        <dbReference type="PROSITE" id="PS51225"/>
    </source>
</evidence>
<evidence type="ECO:0000256" key="1">
    <source>
        <dbReference type="ARBA" id="ARBA00004141"/>
    </source>
</evidence>
<proteinExistence type="inferred from homology"/>
<dbReference type="AlphaFoldDB" id="A0A8C6DT49"/>
<evidence type="ECO:0000313" key="10">
    <source>
        <dbReference type="Ensembl" id="ENSMMSP00000016059.1"/>
    </source>
</evidence>
<dbReference type="Proteomes" id="UP000694544">
    <property type="component" value="Unplaced"/>
</dbReference>
<dbReference type="GO" id="GO:0005911">
    <property type="term" value="C:cell-cell junction"/>
    <property type="evidence" value="ECO:0007669"/>
    <property type="project" value="TreeGrafter"/>
</dbReference>
<evidence type="ECO:0000256" key="3">
    <source>
        <dbReference type="ARBA" id="ARBA00022737"/>
    </source>
</evidence>
<reference evidence="10" key="2">
    <citation type="submission" date="2025-09" db="UniProtKB">
        <authorList>
            <consortium name="Ensembl"/>
        </authorList>
    </citation>
    <scope>IDENTIFICATION</scope>
</reference>
<dbReference type="GeneTree" id="ENSGT00950000182933"/>
<protein>
    <recommendedName>
        <fullName evidence="9">MARVEL domain-containing protein</fullName>
    </recommendedName>
</protein>
<evidence type="ECO:0000256" key="7">
    <source>
        <dbReference type="PROSITE-ProRule" id="PRU00581"/>
    </source>
</evidence>
<keyword evidence="2 7" id="KW-0812">Transmembrane</keyword>
<feature type="transmembrane region" description="Helical" evidence="8">
    <location>
        <begin position="153"/>
        <end position="177"/>
    </location>
</feature>
<dbReference type="InterPro" id="IPR008253">
    <property type="entry name" value="Marvel"/>
</dbReference>
<evidence type="ECO:0000256" key="6">
    <source>
        <dbReference type="ARBA" id="ARBA00034721"/>
    </source>
</evidence>
<dbReference type="PROSITE" id="PS51225">
    <property type="entry name" value="MARVEL"/>
    <property type="match status" value="2"/>
</dbReference>
<dbReference type="Pfam" id="PF01284">
    <property type="entry name" value="MARVEL"/>
    <property type="match status" value="2"/>
</dbReference>
<accession>A0A8C6DT49</accession>
<evidence type="ECO:0000256" key="2">
    <source>
        <dbReference type="ARBA" id="ARBA00022692"/>
    </source>
</evidence>
<dbReference type="InterPro" id="IPR047123">
    <property type="entry name" value="MYADM-like"/>
</dbReference>
<dbReference type="PANTHER" id="PTHR17068">
    <property type="entry name" value="MYELOID-ASSOCIATED DIFFERENTIATION MARKER MYADM FAMILY MEMBER"/>
    <property type="match status" value="1"/>
</dbReference>
<comment type="similarity">
    <text evidence="6">Belongs to the MAL family.</text>
</comment>
<reference evidence="10" key="1">
    <citation type="submission" date="2025-08" db="UniProtKB">
        <authorList>
            <consortium name="Ensembl"/>
        </authorList>
    </citation>
    <scope>IDENTIFICATION</scope>
</reference>
<feature type="transmembrane region" description="Helical" evidence="8">
    <location>
        <begin position="114"/>
        <end position="133"/>
    </location>
</feature>
<feature type="domain" description="MARVEL" evidence="9">
    <location>
        <begin position="9"/>
        <end position="140"/>
    </location>
</feature>
<dbReference type="PANTHER" id="PTHR17068:SF3">
    <property type="entry name" value="MYELOID-ASSOCIATED DIFFERENTIATION MARKER"/>
    <property type="match status" value="1"/>
</dbReference>
<feature type="transmembrane region" description="Helical" evidence="8">
    <location>
        <begin position="45"/>
        <end position="63"/>
    </location>
</feature>
<keyword evidence="3" id="KW-0677">Repeat</keyword>
<comment type="subcellular location">
    <subcellularLocation>
        <location evidence="1">Membrane</location>
        <topology evidence="1">Multi-pass membrane protein</topology>
    </subcellularLocation>
</comment>
<evidence type="ECO:0000256" key="4">
    <source>
        <dbReference type="ARBA" id="ARBA00022989"/>
    </source>
</evidence>
<feature type="transmembrane region" description="Helical" evidence="8">
    <location>
        <begin position="184"/>
        <end position="205"/>
    </location>
</feature>
<dbReference type="GO" id="GO:0005886">
    <property type="term" value="C:plasma membrane"/>
    <property type="evidence" value="ECO:0007669"/>
    <property type="project" value="TreeGrafter"/>
</dbReference>
<evidence type="ECO:0000256" key="5">
    <source>
        <dbReference type="ARBA" id="ARBA00023136"/>
    </source>
</evidence>
<sequence>MGLAVKSTVPFLKPLFFRLPQLFSTCMSFSLVADMGIHRGSIGNWFMSICCFCFVVTLIILTVELRRLPSEFPFFWYLSNTYACYAALLCLSASIIYSITYVRFLPCGPYQDQAIAATVFSCIASVFYTTEVVKMWEHCKIYKTTCCVLTVPGLLKVLETFTAGIILTFISNTSLYLHQPALEWCVAVYSFCFIPAALAILLNLGEWEYRLPVPFPLFQLVLTLLSILLYVSALVLWPLYQFSEELSGQPQRSRDGDCRDELTYNMCTGDQRRAVAVLTAVSLLVYVADLGDWARQVSVGTEDQPRDS</sequence>
<dbReference type="Ensembl" id="ENSMMST00000017754.1">
    <property type="protein sequence ID" value="ENSMMSP00000016059.1"/>
    <property type="gene ID" value="ENSMMSG00000012232.1"/>
</dbReference>
<organism evidence="10 11">
    <name type="scientific">Moschus moschiferus</name>
    <name type="common">Siberian musk deer</name>
    <name type="synonym">Moschus sibiricus</name>
    <dbReference type="NCBI Taxonomy" id="68415"/>
    <lineage>
        <taxon>Eukaryota</taxon>
        <taxon>Metazoa</taxon>
        <taxon>Chordata</taxon>
        <taxon>Craniata</taxon>
        <taxon>Vertebrata</taxon>
        <taxon>Euteleostomi</taxon>
        <taxon>Mammalia</taxon>
        <taxon>Eutheria</taxon>
        <taxon>Laurasiatheria</taxon>
        <taxon>Artiodactyla</taxon>
        <taxon>Ruminantia</taxon>
        <taxon>Pecora</taxon>
        <taxon>Moschidae</taxon>
        <taxon>Moschus</taxon>
    </lineage>
</organism>
<evidence type="ECO:0000313" key="11">
    <source>
        <dbReference type="Proteomes" id="UP000694544"/>
    </source>
</evidence>
<name>A0A8C6DT49_MOSMO</name>
<feature type="transmembrane region" description="Helical" evidence="8">
    <location>
        <begin position="217"/>
        <end position="240"/>
    </location>
</feature>
<feature type="domain" description="MARVEL" evidence="9">
    <location>
        <begin position="147"/>
        <end position="298"/>
    </location>
</feature>
<keyword evidence="4 8" id="KW-1133">Transmembrane helix</keyword>
<evidence type="ECO:0000256" key="8">
    <source>
        <dbReference type="SAM" id="Phobius"/>
    </source>
</evidence>